<accession>A0ABZ2L2X3</accession>
<evidence type="ECO:0008006" key="3">
    <source>
        <dbReference type="Google" id="ProtNLM"/>
    </source>
</evidence>
<evidence type="ECO:0000313" key="2">
    <source>
        <dbReference type="Proteomes" id="UP001374803"/>
    </source>
</evidence>
<organism evidence="1 2">
    <name type="scientific">Pendulispora rubella</name>
    <dbReference type="NCBI Taxonomy" id="2741070"/>
    <lineage>
        <taxon>Bacteria</taxon>
        <taxon>Pseudomonadati</taxon>
        <taxon>Myxococcota</taxon>
        <taxon>Myxococcia</taxon>
        <taxon>Myxococcales</taxon>
        <taxon>Sorangiineae</taxon>
        <taxon>Pendulisporaceae</taxon>
        <taxon>Pendulispora</taxon>
    </lineage>
</organism>
<gene>
    <name evidence="1" type="ORF">LVJ94_51220</name>
</gene>
<evidence type="ECO:0000313" key="1">
    <source>
        <dbReference type="EMBL" id="WXB05257.1"/>
    </source>
</evidence>
<proteinExistence type="predicted"/>
<dbReference type="Proteomes" id="UP001374803">
    <property type="component" value="Chromosome"/>
</dbReference>
<reference evidence="1" key="1">
    <citation type="submission" date="2021-12" db="EMBL/GenBank/DDBJ databases">
        <title>Discovery of the Pendulisporaceae a myxobacterial family with distinct sporulation behavior and unique specialized metabolism.</title>
        <authorList>
            <person name="Garcia R."/>
            <person name="Popoff A."/>
            <person name="Bader C.D."/>
            <person name="Loehr J."/>
            <person name="Walesch S."/>
            <person name="Walt C."/>
            <person name="Boldt J."/>
            <person name="Bunk B."/>
            <person name="Haeckl F.J.F.P.J."/>
            <person name="Gunesch A.P."/>
            <person name="Birkelbach J."/>
            <person name="Nuebel U."/>
            <person name="Pietschmann T."/>
            <person name="Bach T."/>
            <person name="Mueller R."/>
        </authorList>
    </citation>
    <scope>NUCLEOTIDE SEQUENCE</scope>
    <source>
        <strain evidence="1">MSr11367</strain>
    </source>
</reference>
<dbReference type="EMBL" id="CP089983">
    <property type="protein sequence ID" value="WXB05257.1"/>
    <property type="molecule type" value="Genomic_DNA"/>
</dbReference>
<sequence>MLCRFLADSQASYNAITSFWAIDPQHAWMAGYTNVINDRGRLLQYDGTRQDGGSKWKSVELFHAPVPWGVDSLYVAAADDIWIGGLDMLTHWNGTTWTNVAPIKDMYFIDLWGSSKSDIWATADDSPYTAKVRKVFHYDGARWTQASVEGGRIWGTSASAVWIVNANVLQRWDGKAWTSSPMPAQANVRKTWGTGPNDIWTVGDGGQILHYDGAKWTQHESGTTHDLKSLWGTGTGDVFAGGTHGTIVRRRAAN</sequence>
<dbReference type="RefSeq" id="WP_394834900.1">
    <property type="nucleotide sequence ID" value="NZ_CP089929.1"/>
</dbReference>
<protein>
    <recommendedName>
        <fullName evidence="3">Glycosyl hydrolase</fullName>
    </recommendedName>
</protein>
<keyword evidence="2" id="KW-1185">Reference proteome</keyword>
<name>A0ABZ2L2X3_9BACT</name>